<keyword evidence="3" id="KW-1185">Reference proteome</keyword>
<evidence type="ECO:0000256" key="1">
    <source>
        <dbReference type="SAM" id="MobiDB-lite"/>
    </source>
</evidence>
<feature type="region of interest" description="Disordered" evidence="1">
    <location>
        <begin position="40"/>
        <end position="63"/>
    </location>
</feature>
<name>A0ABP6JKG2_9ACTN</name>
<dbReference type="EMBL" id="BAAAUD010000018">
    <property type="protein sequence ID" value="GAA2933110.1"/>
    <property type="molecule type" value="Genomic_DNA"/>
</dbReference>
<organism evidence="2 3">
    <name type="scientific">Streptomyces enissocaesilis</name>
    <dbReference type="NCBI Taxonomy" id="332589"/>
    <lineage>
        <taxon>Bacteria</taxon>
        <taxon>Bacillati</taxon>
        <taxon>Actinomycetota</taxon>
        <taxon>Actinomycetes</taxon>
        <taxon>Kitasatosporales</taxon>
        <taxon>Streptomycetaceae</taxon>
        <taxon>Streptomyces</taxon>
        <taxon>Streptomyces rochei group</taxon>
    </lineage>
</organism>
<evidence type="ECO:0000313" key="2">
    <source>
        <dbReference type="EMBL" id="GAA2933110.1"/>
    </source>
</evidence>
<reference evidence="3" key="1">
    <citation type="journal article" date="2019" name="Int. J. Syst. Evol. Microbiol.">
        <title>The Global Catalogue of Microorganisms (GCM) 10K type strain sequencing project: providing services to taxonomists for standard genome sequencing and annotation.</title>
        <authorList>
            <consortium name="The Broad Institute Genomics Platform"/>
            <consortium name="The Broad Institute Genome Sequencing Center for Infectious Disease"/>
            <person name="Wu L."/>
            <person name="Ma J."/>
        </authorList>
    </citation>
    <scope>NUCLEOTIDE SEQUENCE [LARGE SCALE GENOMIC DNA]</scope>
    <source>
        <strain evidence="3">JCM 9088</strain>
    </source>
</reference>
<gene>
    <name evidence="2" type="ORF">GCM10010446_17310</name>
</gene>
<protein>
    <submittedName>
        <fullName evidence="2">Uncharacterized protein</fullName>
    </submittedName>
</protein>
<evidence type="ECO:0000313" key="3">
    <source>
        <dbReference type="Proteomes" id="UP001500403"/>
    </source>
</evidence>
<sequence length="63" mass="6328">MPPGHGRALADTAMETDMQIETATALAVLAAGAAKSAATAVPAKAARWPRRADPAPVELMSSG</sequence>
<dbReference type="Proteomes" id="UP001500403">
    <property type="component" value="Unassembled WGS sequence"/>
</dbReference>
<accession>A0ABP6JKG2</accession>
<proteinExistence type="predicted"/>
<comment type="caution">
    <text evidence="2">The sequence shown here is derived from an EMBL/GenBank/DDBJ whole genome shotgun (WGS) entry which is preliminary data.</text>
</comment>